<evidence type="ECO:0000256" key="1">
    <source>
        <dbReference type="ARBA" id="ARBA00001933"/>
    </source>
</evidence>
<dbReference type="GO" id="GO:0016846">
    <property type="term" value="F:carbon-sulfur lyase activity"/>
    <property type="evidence" value="ECO:0007669"/>
    <property type="project" value="TreeGrafter"/>
</dbReference>
<dbReference type="EMBL" id="BARV01018836">
    <property type="protein sequence ID" value="GAI24222.1"/>
    <property type="molecule type" value="Genomic_DNA"/>
</dbReference>
<dbReference type="InterPro" id="IPR000277">
    <property type="entry name" value="Cys/Met-Metab_PyrdxlP-dep_enz"/>
</dbReference>
<name>X1LXV8_9ZZZZ</name>
<dbReference type="SUPFAM" id="SSF53383">
    <property type="entry name" value="PLP-dependent transferases"/>
    <property type="match status" value="1"/>
</dbReference>
<dbReference type="InterPro" id="IPR015421">
    <property type="entry name" value="PyrdxlP-dep_Trfase_major"/>
</dbReference>
<feature type="non-terminal residue" evidence="3">
    <location>
        <position position="1"/>
    </location>
</feature>
<accession>X1LXV8</accession>
<sequence length="215" mass="23539">TMATPYLVNSRALGADIEIHSATKYLGGHDDLFAGIVFGSSKLLQPICHTRALLGGISSPSDLVALHQYLSTFEIRMKAFSQAGLQTAQYLEKHPHINQVYYPGLSSSPYNFIAQKWALSQGRKINSDNSLGFGSVVSFELTNGSEETIESFADSFGHLGVNFGGVHTILDPFGWRQTPEMRQQLGITPALFRLSVGLDHKPEEIVGLLEESLDK</sequence>
<dbReference type="GO" id="GO:0030170">
    <property type="term" value="F:pyridoxal phosphate binding"/>
    <property type="evidence" value="ECO:0007669"/>
    <property type="project" value="InterPro"/>
</dbReference>
<dbReference type="InterPro" id="IPR015424">
    <property type="entry name" value="PyrdxlP-dep_Trfase"/>
</dbReference>
<dbReference type="GO" id="GO:0019346">
    <property type="term" value="P:transsulfuration"/>
    <property type="evidence" value="ECO:0007669"/>
    <property type="project" value="InterPro"/>
</dbReference>
<keyword evidence="2" id="KW-0663">Pyridoxal phosphate</keyword>
<proteinExistence type="predicted"/>
<comment type="caution">
    <text evidence="3">The sequence shown here is derived from an EMBL/GenBank/DDBJ whole genome shotgun (WGS) entry which is preliminary data.</text>
</comment>
<dbReference type="PANTHER" id="PTHR11808">
    <property type="entry name" value="TRANS-SULFURATION ENZYME FAMILY MEMBER"/>
    <property type="match status" value="1"/>
</dbReference>
<organism evidence="3">
    <name type="scientific">marine sediment metagenome</name>
    <dbReference type="NCBI Taxonomy" id="412755"/>
    <lineage>
        <taxon>unclassified sequences</taxon>
        <taxon>metagenomes</taxon>
        <taxon>ecological metagenomes</taxon>
    </lineage>
</organism>
<dbReference type="Gene3D" id="3.40.640.10">
    <property type="entry name" value="Type I PLP-dependent aspartate aminotransferase-like (Major domain)"/>
    <property type="match status" value="1"/>
</dbReference>
<protein>
    <recommendedName>
        <fullName evidence="4">Cystathionine gamma-synthase</fullName>
    </recommendedName>
</protein>
<evidence type="ECO:0000313" key="3">
    <source>
        <dbReference type="EMBL" id="GAI24222.1"/>
    </source>
</evidence>
<comment type="cofactor">
    <cofactor evidence="1">
        <name>pyridoxal 5'-phosphate</name>
        <dbReference type="ChEBI" id="CHEBI:597326"/>
    </cofactor>
</comment>
<dbReference type="InterPro" id="IPR015422">
    <property type="entry name" value="PyrdxlP-dep_Trfase_small"/>
</dbReference>
<gene>
    <name evidence="3" type="ORF">S06H3_31779</name>
</gene>
<evidence type="ECO:0000256" key="2">
    <source>
        <dbReference type="ARBA" id="ARBA00022898"/>
    </source>
</evidence>
<evidence type="ECO:0008006" key="4">
    <source>
        <dbReference type="Google" id="ProtNLM"/>
    </source>
</evidence>
<reference evidence="3" key="1">
    <citation type="journal article" date="2014" name="Front. Microbiol.">
        <title>High frequency of phylogenetically diverse reductive dehalogenase-homologous genes in deep subseafloor sedimentary metagenomes.</title>
        <authorList>
            <person name="Kawai M."/>
            <person name="Futagami T."/>
            <person name="Toyoda A."/>
            <person name="Takaki Y."/>
            <person name="Nishi S."/>
            <person name="Hori S."/>
            <person name="Arai W."/>
            <person name="Tsubouchi T."/>
            <person name="Morono Y."/>
            <person name="Uchiyama I."/>
            <person name="Ito T."/>
            <person name="Fujiyama A."/>
            <person name="Inagaki F."/>
            <person name="Takami H."/>
        </authorList>
    </citation>
    <scope>NUCLEOTIDE SEQUENCE</scope>
    <source>
        <strain evidence="3">Expedition CK06-06</strain>
    </source>
</reference>
<dbReference type="Pfam" id="PF01053">
    <property type="entry name" value="Cys_Met_Meta_PP"/>
    <property type="match status" value="1"/>
</dbReference>
<dbReference type="AlphaFoldDB" id="X1LXV8"/>
<dbReference type="PANTHER" id="PTHR11808:SF80">
    <property type="entry name" value="CYSTATHIONINE GAMMA-LYASE"/>
    <property type="match status" value="1"/>
</dbReference>
<dbReference type="GO" id="GO:0005737">
    <property type="term" value="C:cytoplasm"/>
    <property type="evidence" value="ECO:0007669"/>
    <property type="project" value="TreeGrafter"/>
</dbReference>
<dbReference type="Gene3D" id="3.90.1150.10">
    <property type="entry name" value="Aspartate Aminotransferase, domain 1"/>
    <property type="match status" value="1"/>
</dbReference>